<accession>A0A382KYI6</accession>
<dbReference type="EMBL" id="UINC01083559">
    <property type="protein sequence ID" value="SVC29379.1"/>
    <property type="molecule type" value="Genomic_DNA"/>
</dbReference>
<dbReference type="PANTHER" id="PTHR31377:SF0">
    <property type="entry name" value="AGMATINE DEIMINASE-RELATED"/>
    <property type="match status" value="1"/>
</dbReference>
<evidence type="ECO:0000256" key="1">
    <source>
        <dbReference type="ARBA" id="ARBA00022801"/>
    </source>
</evidence>
<name>A0A382KYI6_9ZZZZ</name>
<protein>
    <recommendedName>
        <fullName evidence="3">Agmatine deiminase</fullName>
    </recommendedName>
</protein>
<dbReference type="GO" id="GO:0047632">
    <property type="term" value="F:agmatine deiminase activity"/>
    <property type="evidence" value="ECO:0007669"/>
    <property type="project" value="TreeGrafter"/>
</dbReference>
<dbReference type="InterPro" id="IPR007466">
    <property type="entry name" value="Peptidyl-Arg-deiminase_porph"/>
</dbReference>
<dbReference type="AlphaFoldDB" id="A0A382KYI6"/>
<dbReference type="Gene3D" id="3.75.10.10">
    <property type="entry name" value="L-arginine/glycine Amidinotransferase, Chain A"/>
    <property type="match status" value="1"/>
</dbReference>
<dbReference type="SUPFAM" id="SSF55909">
    <property type="entry name" value="Pentein"/>
    <property type="match status" value="1"/>
</dbReference>
<sequence length="87" mass="9648">LEVIEVEMSYQRLIPNDDEPCSYINYYIANGGVVLPIFHDEKADENAINIIQTAFPDRKIECVDGLDILLGGGGVHCITQQQPKANT</sequence>
<dbReference type="GO" id="GO:0009446">
    <property type="term" value="P:putrescine biosynthetic process"/>
    <property type="evidence" value="ECO:0007669"/>
    <property type="project" value="InterPro"/>
</dbReference>
<proteinExistence type="predicted"/>
<dbReference type="GO" id="GO:0004668">
    <property type="term" value="F:protein-arginine deiminase activity"/>
    <property type="evidence" value="ECO:0007669"/>
    <property type="project" value="InterPro"/>
</dbReference>
<dbReference type="PANTHER" id="PTHR31377">
    <property type="entry name" value="AGMATINE DEIMINASE-RELATED"/>
    <property type="match status" value="1"/>
</dbReference>
<evidence type="ECO:0008006" key="3">
    <source>
        <dbReference type="Google" id="ProtNLM"/>
    </source>
</evidence>
<evidence type="ECO:0000313" key="2">
    <source>
        <dbReference type="EMBL" id="SVC29379.1"/>
    </source>
</evidence>
<organism evidence="2">
    <name type="scientific">marine metagenome</name>
    <dbReference type="NCBI Taxonomy" id="408172"/>
    <lineage>
        <taxon>unclassified sequences</taxon>
        <taxon>metagenomes</taxon>
        <taxon>ecological metagenomes</taxon>
    </lineage>
</organism>
<feature type="non-terminal residue" evidence="2">
    <location>
        <position position="1"/>
    </location>
</feature>
<reference evidence="2" key="1">
    <citation type="submission" date="2018-05" db="EMBL/GenBank/DDBJ databases">
        <authorList>
            <person name="Lanie J.A."/>
            <person name="Ng W.-L."/>
            <person name="Kazmierczak K.M."/>
            <person name="Andrzejewski T.M."/>
            <person name="Davidsen T.M."/>
            <person name="Wayne K.J."/>
            <person name="Tettelin H."/>
            <person name="Glass J.I."/>
            <person name="Rusch D."/>
            <person name="Podicherti R."/>
            <person name="Tsui H.-C.T."/>
            <person name="Winkler M.E."/>
        </authorList>
    </citation>
    <scope>NUCLEOTIDE SEQUENCE</scope>
</reference>
<keyword evidence="1" id="KW-0378">Hydrolase</keyword>
<dbReference type="Pfam" id="PF04371">
    <property type="entry name" value="PAD_porph"/>
    <property type="match status" value="1"/>
</dbReference>
<gene>
    <name evidence="2" type="ORF">METZ01_LOCUS282233</name>
</gene>